<reference evidence="1 2" key="1">
    <citation type="submission" date="2018-06" db="EMBL/GenBank/DDBJ databases">
        <authorList>
            <consortium name="Pathogen Informatics"/>
            <person name="Doyle S."/>
        </authorList>
    </citation>
    <scope>NUCLEOTIDE SEQUENCE [LARGE SCALE GENOMIC DNA]</scope>
    <source>
        <strain evidence="1 2">NCTC7972</strain>
    </source>
</reference>
<dbReference type="Proteomes" id="UP000254224">
    <property type="component" value="Unassembled WGS sequence"/>
</dbReference>
<protein>
    <submittedName>
        <fullName evidence="1">Uncharacterized protein</fullName>
    </submittedName>
</protein>
<dbReference type="EMBL" id="UHAI01000002">
    <property type="protein sequence ID" value="SUK14549.1"/>
    <property type="molecule type" value="Genomic_DNA"/>
</dbReference>
<sequence>MIKNRYDLLYSGSLSLVIGNMYLERRIHE</sequence>
<organism evidence="1 2">
    <name type="scientific">Staphylococcus aureus</name>
    <dbReference type="NCBI Taxonomy" id="1280"/>
    <lineage>
        <taxon>Bacteria</taxon>
        <taxon>Bacillati</taxon>
        <taxon>Bacillota</taxon>
        <taxon>Bacilli</taxon>
        <taxon>Bacillales</taxon>
        <taxon>Staphylococcaceae</taxon>
        <taxon>Staphylococcus</taxon>
    </lineage>
</organism>
<name>A0A8G2HXB5_STAAU</name>
<proteinExistence type="predicted"/>
<comment type="caution">
    <text evidence="1">The sequence shown here is derived from an EMBL/GenBank/DDBJ whole genome shotgun (WGS) entry which is preliminary data.</text>
</comment>
<evidence type="ECO:0000313" key="1">
    <source>
        <dbReference type="EMBL" id="SUK14549.1"/>
    </source>
</evidence>
<dbReference type="AlphaFoldDB" id="A0A8G2HXB5"/>
<gene>
    <name evidence="1" type="ORF">NCTC7972_00176</name>
</gene>
<evidence type="ECO:0000313" key="2">
    <source>
        <dbReference type="Proteomes" id="UP000254224"/>
    </source>
</evidence>
<accession>A0A8G2HXB5</accession>